<dbReference type="PANTHER" id="PTHR16172">
    <property type="entry name" value="MAJOR FACILITATOR SUPERFAMILY DOMAIN-CONTAINING PROTEIN 6-LIKE"/>
    <property type="match status" value="1"/>
</dbReference>
<evidence type="ECO:0000256" key="3">
    <source>
        <dbReference type="ARBA" id="ARBA00022692"/>
    </source>
</evidence>
<feature type="non-terminal residue" evidence="8">
    <location>
        <position position="1"/>
    </location>
</feature>
<dbReference type="PANTHER" id="PTHR16172:SF37">
    <property type="entry name" value="RE36877P"/>
    <property type="match status" value="1"/>
</dbReference>
<dbReference type="AlphaFoldDB" id="A0A1B6LVB8"/>
<name>A0A1B6LVB8_9HEMI</name>
<dbReference type="PROSITE" id="PS50850">
    <property type="entry name" value="MFS"/>
    <property type="match status" value="1"/>
</dbReference>
<feature type="transmembrane region" description="Helical" evidence="6">
    <location>
        <begin position="242"/>
        <end position="262"/>
    </location>
</feature>
<dbReference type="Gene3D" id="1.20.1250.20">
    <property type="entry name" value="MFS general substrate transporter like domains"/>
    <property type="match status" value="2"/>
</dbReference>
<feature type="transmembrane region" description="Helical" evidence="6">
    <location>
        <begin position="364"/>
        <end position="387"/>
    </location>
</feature>
<protein>
    <recommendedName>
        <fullName evidence="7">Major facilitator superfamily (MFS) profile domain-containing protein</fullName>
    </recommendedName>
</protein>
<comment type="subcellular location">
    <subcellularLocation>
        <location evidence="1">Membrane</location>
        <topology evidence="1">Multi-pass membrane protein</topology>
    </subcellularLocation>
</comment>
<dbReference type="InterPro" id="IPR036259">
    <property type="entry name" value="MFS_trans_sf"/>
</dbReference>
<organism evidence="8">
    <name type="scientific">Graphocephala atropunctata</name>
    <dbReference type="NCBI Taxonomy" id="36148"/>
    <lineage>
        <taxon>Eukaryota</taxon>
        <taxon>Metazoa</taxon>
        <taxon>Ecdysozoa</taxon>
        <taxon>Arthropoda</taxon>
        <taxon>Hexapoda</taxon>
        <taxon>Insecta</taxon>
        <taxon>Pterygota</taxon>
        <taxon>Neoptera</taxon>
        <taxon>Paraneoptera</taxon>
        <taxon>Hemiptera</taxon>
        <taxon>Auchenorrhyncha</taxon>
        <taxon>Membracoidea</taxon>
        <taxon>Cicadellidae</taxon>
        <taxon>Cicadellinae</taxon>
        <taxon>Cicadellini</taxon>
        <taxon>Graphocephala</taxon>
    </lineage>
</organism>
<comment type="similarity">
    <text evidence="2">Belongs to the major facilitator superfamily. MFSD6 family.</text>
</comment>
<dbReference type="EMBL" id="GEBQ01012361">
    <property type="protein sequence ID" value="JAT27616.1"/>
    <property type="molecule type" value="Transcribed_RNA"/>
</dbReference>
<dbReference type="Pfam" id="PF12832">
    <property type="entry name" value="MFS_1_like"/>
    <property type="match status" value="1"/>
</dbReference>
<feature type="transmembrane region" description="Helical" evidence="6">
    <location>
        <begin position="128"/>
        <end position="148"/>
    </location>
</feature>
<dbReference type="InterPro" id="IPR024989">
    <property type="entry name" value="MFS_assoc_dom"/>
</dbReference>
<sequence length="419" mass="45591">RFVPEYKAVTFHRQVACGSIHNCTNQSIPIEKMNCWVTGVDEMTVVRLAAYNNSICAEGTVDCQPGSAVNISCTEHGAEFYSSPTFWCFVVLLSAASIGYNVSNSVSDAVCFDVLGAGNEKKYGQQRVWGTVGFGLSALVGGYCVDWWSGPGHYKDYTPAYLMAVIFTSIDLLCCTKLKLPVLQKSSNILKDVMKLVRNPSIATFLLFAAFIGICESFIIFFLFWYLEDLALTMGAMGHIKLLQGLTVAAETLVGEIIFFPLSGRILRCVGYRHCLSLCFLAYALRLGLLSLVRNPWWALAVELLQGPSYALSYTTVVAYAAAISPPGTSATVQGVAAGVDDGLGYSVGSLVGGLLYRSLGGSVAFRVFSVFALTCSIAHWLLYVLFFRENTTADHQSQEKRNIYIPPKEAADMVVVAS</sequence>
<dbReference type="GO" id="GO:0022857">
    <property type="term" value="F:transmembrane transporter activity"/>
    <property type="evidence" value="ECO:0007669"/>
    <property type="project" value="InterPro"/>
</dbReference>
<keyword evidence="4 6" id="KW-1133">Transmembrane helix</keyword>
<gene>
    <name evidence="8" type="ORF">g.16027</name>
</gene>
<feature type="transmembrane region" description="Helical" evidence="6">
    <location>
        <begin position="160"/>
        <end position="180"/>
    </location>
</feature>
<evidence type="ECO:0000313" key="8">
    <source>
        <dbReference type="EMBL" id="JAT27616.1"/>
    </source>
</evidence>
<dbReference type="InterPro" id="IPR051717">
    <property type="entry name" value="MFS_MFSD6"/>
</dbReference>
<proteinExistence type="inferred from homology"/>
<reference evidence="8" key="1">
    <citation type="submission" date="2015-11" db="EMBL/GenBank/DDBJ databases">
        <title>De novo transcriptome assembly of four potential Pierce s Disease insect vectors from Arizona vineyards.</title>
        <authorList>
            <person name="Tassone E.E."/>
        </authorList>
    </citation>
    <scope>NUCLEOTIDE SEQUENCE</scope>
</reference>
<feature type="transmembrane region" description="Helical" evidence="6">
    <location>
        <begin position="201"/>
        <end position="227"/>
    </location>
</feature>
<evidence type="ECO:0000256" key="6">
    <source>
        <dbReference type="SAM" id="Phobius"/>
    </source>
</evidence>
<evidence type="ECO:0000256" key="5">
    <source>
        <dbReference type="ARBA" id="ARBA00023136"/>
    </source>
</evidence>
<keyword evidence="5 6" id="KW-0472">Membrane</keyword>
<accession>A0A1B6LVB8</accession>
<feature type="transmembrane region" description="Helical" evidence="6">
    <location>
        <begin position="274"/>
        <end position="293"/>
    </location>
</feature>
<evidence type="ECO:0000256" key="4">
    <source>
        <dbReference type="ARBA" id="ARBA00022989"/>
    </source>
</evidence>
<dbReference type="InterPro" id="IPR020846">
    <property type="entry name" value="MFS_dom"/>
</dbReference>
<evidence type="ECO:0000259" key="7">
    <source>
        <dbReference type="PROSITE" id="PS50850"/>
    </source>
</evidence>
<dbReference type="GO" id="GO:0016020">
    <property type="term" value="C:membrane"/>
    <property type="evidence" value="ECO:0007669"/>
    <property type="project" value="UniProtKB-SubCell"/>
</dbReference>
<evidence type="ECO:0000256" key="2">
    <source>
        <dbReference type="ARBA" id="ARBA00005241"/>
    </source>
</evidence>
<evidence type="ECO:0000256" key="1">
    <source>
        <dbReference type="ARBA" id="ARBA00004141"/>
    </source>
</evidence>
<keyword evidence="3 6" id="KW-0812">Transmembrane</keyword>
<dbReference type="SUPFAM" id="SSF103473">
    <property type="entry name" value="MFS general substrate transporter"/>
    <property type="match status" value="1"/>
</dbReference>
<feature type="domain" description="Major facilitator superfamily (MFS) profile" evidence="7">
    <location>
        <begin position="202"/>
        <end position="419"/>
    </location>
</feature>